<evidence type="ECO:0000313" key="2">
    <source>
        <dbReference type="Proteomes" id="UP000321245"/>
    </source>
</evidence>
<reference evidence="1 2" key="1">
    <citation type="submission" date="2019-07" db="EMBL/GenBank/DDBJ databases">
        <title>Whole genome shotgun sequence of Empedobacter brevis NBRC 14943.</title>
        <authorList>
            <person name="Hosoyama A."/>
            <person name="Uohara A."/>
            <person name="Ohji S."/>
            <person name="Ichikawa N."/>
        </authorList>
    </citation>
    <scope>NUCLEOTIDE SEQUENCE [LARGE SCALE GENOMIC DNA]</scope>
    <source>
        <strain evidence="1 2">NBRC 14943</strain>
    </source>
</reference>
<dbReference type="AlphaFoldDB" id="A0A511NIW9"/>
<protein>
    <submittedName>
        <fullName evidence="1">Uncharacterized protein</fullName>
    </submittedName>
</protein>
<name>A0A511NIW9_9FLAO</name>
<gene>
    <name evidence="1" type="ORF">EB1_24760</name>
</gene>
<dbReference type="Proteomes" id="UP000321245">
    <property type="component" value="Unassembled WGS sequence"/>
</dbReference>
<keyword evidence="2" id="KW-1185">Reference proteome</keyword>
<sequence length="271" mass="30040">MANLEWFPINPLLDEKGAFYSLANEKEAKDALKPVALTAGDNPFSQSEVIQRSISTNMAAELGILTSNTSGSYNSFCFSYEAMLFTDKIVSTPIAGKIYGTRWGAGLRVVLNVSDLKGEAQLKFGAIAASAELGLAKVEYRINTIGFNDPAILKLFPDPGEFNFATYSKIIEASAAVKKYMAENIDKLQAQPFQVYMSSEYKNNDFDKARAVIYAANQLKNRNSLFKAITSAQGKYDVGLIRGFYQMMGILDERYEPSRNDKRKAEQFLSS</sequence>
<proteinExistence type="predicted"/>
<dbReference type="RefSeq" id="WP_146810639.1">
    <property type="nucleotide sequence ID" value="NZ_BJXC01000018.1"/>
</dbReference>
<evidence type="ECO:0000313" key="1">
    <source>
        <dbReference type="EMBL" id="GEM52686.1"/>
    </source>
</evidence>
<accession>A0A511NIW9</accession>
<comment type="caution">
    <text evidence="1">The sequence shown here is derived from an EMBL/GenBank/DDBJ whole genome shotgun (WGS) entry which is preliminary data.</text>
</comment>
<dbReference type="EMBL" id="BJXC01000018">
    <property type="protein sequence ID" value="GEM52686.1"/>
    <property type="molecule type" value="Genomic_DNA"/>
</dbReference>
<organism evidence="1 2">
    <name type="scientific">Empedobacter brevis NBRC 14943 = ATCC 43319</name>
    <dbReference type="NCBI Taxonomy" id="1218108"/>
    <lineage>
        <taxon>Bacteria</taxon>
        <taxon>Pseudomonadati</taxon>
        <taxon>Bacteroidota</taxon>
        <taxon>Flavobacteriia</taxon>
        <taxon>Flavobacteriales</taxon>
        <taxon>Weeksellaceae</taxon>
        <taxon>Empedobacter</taxon>
    </lineage>
</organism>